<reference evidence="1" key="2">
    <citation type="submission" date="2021-04" db="EMBL/GenBank/DDBJ databases">
        <title>Isolation and genomic analysis of the ibuprofen-degrading bacterium Sphingomonas strain MPO218.</title>
        <authorList>
            <person name="Aulestia M."/>
            <person name="Flores A."/>
            <person name="Mangas E.L."/>
            <person name="Perez-Pulido A.J."/>
            <person name="Santero E."/>
            <person name="Camacho E.M."/>
        </authorList>
    </citation>
    <scope>NUCLEOTIDE SEQUENCE</scope>
    <source>
        <strain evidence="1">MPO218</strain>
    </source>
</reference>
<reference evidence="1" key="1">
    <citation type="submission" date="2020-07" db="EMBL/GenBank/DDBJ databases">
        <authorList>
            <person name="Camacho E."/>
        </authorList>
    </citation>
    <scope>NUCLEOTIDE SEQUENCE</scope>
    <source>
        <strain evidence="1">MPO218</strain>
    </source>
</reference>
<organism evidence="1 2">
    <name type="scientific">Rhizorhabdus wittichii</name>
    <dbReference type="NCBI Taxonomy" id="160791"/>
    <lineage>
        <taxon>Bacteria</taxon>
        <taxon>Pseudomonadati</taxon>
        <taxon>Pseudomonadota</taxon>
        <taxon>Alphaproteobacteria</taxon>
        <taxon>Sphingomonadales</taxon>
        <taxon>Sphingomonadaceae</taxon>
        <taxon>Rhizorhabdus</taxon>
    </lineage>
</organism>
<evidence type="ECO:0000313" key="2">
    <source>
        <dbReference type="Proteomes" id="UP000664914"/>
    </source>
</evidence>
<evidence type="ECO:0000313" key="1">
    <source>
        <dbReference type="EMBL" id="QTH20215.1"/>
    </source>
</evidence>
<dbReference type="Proteomes" id="UP000664914">
    <property type="component" value="Chromosome"/>
</dbReference>
<proteinExistence type="predicted"/>
<name>A0A975D1W3_9SPHN</name>
<sequence>MDSWQADTVTVKRMTYQQALSWVEHHGGLVDVQSCLMTLRHLEIIRDETRVERFSRETGVEVTDQNREAVIAALTWVEKNAV</sequence>
<dbReference type="AlphaFoldDB" id="A0A975D1W3"/>
<protein>
    <submittedName>
        <fullName evidence="1">Uncharacterized protein</fullName>
    </submittedName>
</protein>
<accession>A0A975D1W3</accession>
<dbReference type="EMBL" id="CP059319">
    <property type="protein sequence ID" value="QTH20215.1"/>
    <property type="molecule type" value="Genomic_DNA"/>
</dbReference>
<gene>
    <name evidence="1" type="ORF">HRJ34_17900</name>
</gene>